<dbReference type="SUPFAM" id="SSF46689">
    <property type="entry name" value="Homeodomain-like"/>
    <property type="match status" value="1"/>
</dbReference>
<dbReference type="PROSITE" id="PS50977">
    <property type="entry name" value="HTH_TETR_2"/>
    <property type="match status" value="1"/>
</dbReference>
<organism evidence="5 6">
    <name type="scientific">Aquitalea magnusonii</name>
    <dbReference type="NCBI Taxonomy" id="332411"/>
    <lineage>
        <taxon>Bacteria</taxon>
        <taxon>Pseudomonadati</taxon>
        <taxon>Pseudomonadota</taxon>
        <taxon>Betaproteobacteria</taxon>
        <taxon>Neisseriales</taxon>
        <taxon>Chromobacteriaceae</taxon>
        <taxon>Aquitalea</taxon>
    </lineage>
</organism>
<dbReference type="InterPro" id="IPR041490">
    <property type="entry name" value="KstR2_TetR_C"/>
</dbReference>
<evidence type="ECO:0000256" key="1">
    <source>
        <dbReference type="ARBA" id="ARBA00023125"/>
    </source>
</evidence>
<evidence type="ECO:0000259" key="4">
    <source>
        <dbReference type="PROSITE" id="PS50977"/>
    </source>
</evidence>
<evidence type="ECO:0000313" key="6">
    <source>
        <dbReference type="Proteomes" id="UP000198290"/>
    </source>
</evidence>
<dbReference type="AlphaFoldDB" id="A0A3G9GH86"/>
<dbReference type="PANTHER" id="PTHR30055:SF226">
    <property type="entry name" value="HTH-TYPE TRANSCRIPTIONAL REGULATOR PKSA"/>
    <property type="match status" value="1"/>
</dbReference>
<evidence type="ECO:0000313" key="5">
    <source>
        <dbReference type="EMBL" id="BBF86734.1"/>
    </source>
</evidence>
<dbReference type="EMBL" id="AP018823">
    <property type="protein sequence ID" value="BBF86734.1"/>
    <property type="molecule type" value="Genomic_DNA"/>
</dbReference>
<dbReference type="OrthoDB" id="5293556at2"/>
<protein>
    <submittedName>
        <fullName evidence="5">Transcriptional regulator, TetR family</fullName>
    </submittedName>
</protein>
<dbReference type="Pfam" id="PF17932">
    <property type="entry name" value="TetR_C_24"/>
    <property type="match status" value="1"/>
</dbReference>
<dbReference type="PANTHER" id="PTHR30055">
    <property type="entry name" value="HTH-TYPE TRANSCRIPTIONAL REGULATOR RUTR"/>
    <property type="match status" value="1"/>
</dbReference>
<sequence length="220" mass="25044">MARTKSPNFEVQRSTILENAAQLFAQKSFPSASIAQLAELCGMSKPLLYHYYRDKLHLLFDIADTYLDRLVAIEDEVAGQGLDTEAHLTELIVRFMEEYATSRHYHIVLVQDVKFLEDEAYRKVAEKQRQVVDGFARLIASLRPELTAVQIKPVAMTLFGMMNWTFTWFRADGPIDRAAMAEIVSQMFLHGVYSPGLPHIPPRQEETPHEQVHLPENGAA</sequence>
<dbReference type="PRINTS" id="PR00455">
    <property type="entry name" value="HTHTETR"/>
</dbReference>
<reference evidence="5 6" key="2">
    <citation type="journal article" date="2017" name="Genome Announc.">
        <title>Draft genome sequence of Aquitalea magnusonii strain H3, a plant growth-promoting bacterium of duckweed Lemna minor.</title>
        <authorList>
            <person name="Ishizawa H."/>
            <person name="Kuroda M."/>
            <person name="Ike M."/>
        </authorList>
    </citation>
    <scope>NUCLEOTIDE SEQUENCE [LARGE SCALE GENOMIC DNA]</scope>
    <source>
        <strain evidence="5 6">H3</strain>
    </source>
</reference>
<evidence type="ECO:0000256" key="3">
    <source>
        <dbReference type="SAM" id="MobiDB-lite"/>
    </source>
</evidence>
<reference evidence="6" key="3">
    <citation type="journal article" date="2017" name="Plant Physiol. Biochem.">
        <title>Differential oxidative and antioxidative response of duckweed Lemna minor toward plant growth promoting/inhibiting bacteria.</title>
        <authorList>
            <person name="Ishizawa H."/>
            <person name="Kuroda M."/>
            <person name="Morikawa M."/>
            <person name="Ike M."/>
        </authorList>
    </citation>
    <scope>NUCLEOTIDE SEQUENCE [LARGE SCALE GENOMIC DNA]</scope>
    <source>
        <strain evidence="6">H3</strain>
    </source>
</reference>
<gene>
    <name evidence="5" type="ORF">DLM_3137</name>
</gene>
<keyword evidence="6" id="KW-1185">Reference proteome</keyword>
<dbReference type="InterPro" id="IPR001647">
    <property type="entry name" value="HTH_TetR"/>
</dbReference>
<reference evidence="6" key="1">
    <citation type="journal article" date="2017" name="Biotechnol. Biofuels">
        <title>Evaluation of environmental bacterial communities as a factor affecting the growth of duckweed Lemna minor.</title>
        <authorList>
            <person name="Ishizawa H."/>
            <person name="Kuroda M."/>
            <person name="Morikawa M."/>
            <person name="Ike M."/>
        </authorList>
    </citation>
    <scope>NUCLEOTIDE SEQUENCE [LARGE SCALE GENOMIC DNA]</scope>
    <source>
        <strain evidence="6">H3</strain>
    </source>
</reference>
<feature type="domain" description="HTH tetR-type" evidence="4">
    <location>
        <begin position="10"/>
        <end position="70"/>
    </location>
</feature>
<dbReference type="InterPro" id="IPR050109">
    <property type="entry name" value="HTH-type_TetR-like_transc_reg"/>
</dbReference>
<dbReference type="Proteomes" id="UP000198290">
    <property type="component" value="Chromosome"/>
</dbReference>
<evidence type="ECO:0000256" key="2">
    <source>
        <dbReference type="PROSITE-ProRule" id="PRU00335"/>
    </source>
</evidence>
<dbReference type="GO" id="GO:0000976">
    <property type="term" value="F:transcription cis-regulatory region binding"/>
    <property type="evidence" value="ECO:0007669"/>
    <property type="project" value="TreeGrafter"/>
</dbReference>
<dbReference type="GO" id="GO:0003700">
    <property type="term" value="F:DNA-binding transcription factor activity"/>
    <property type="evidence" value="ECO:0007669"/>
    <property type="project" value="TreeGrafter"/>
</dbReference>
<feature type="region of interest" description="Disordered" evidence="3">
    <location>
        <begin position="199"/>
        <end position="220"/>
    </location>
</feature>
<feature type="compositionally biased region" description="Basic and acidic residues" evidence="3">
    <location>
        <begin position="202"/>
        <end position="213"/>
    </location>
</feature>
<keyword evidence="1 2" id="KW-0238">DNA-binding</keyword>
<proteinExistence type="predicted"/>
<dbReference type="Pfam" id="PF00440">
    <property type="entry name" value="TetR_N"/>
    <property type="match status" value="1"/>
</dbReference>
<feature type="DNA-binding region" description="H-T-H motif" evidence="2">
    <location>
        <begin position="33"/>
        <end position="52"/>
    </location>
</feature>
<dbReference type="InterPro" id="IPR009057">
    <property type="entry name" value="Homeodomain-like_sf"/>
</dbReference>
<dbReference type="RefSeq" id="WP_089085548.1">
    <property type="nucleotide sequence ID" value="NZ_AP018823.1"/>
</dbReference>
<name>A0A3G9GH86_9NEIS</name>
<accession>A0A3G9GH86</accession>
<dbReference type="SUPFAM" id="SSF48498">
    <property type="entry name" value="Tetracyclin repressor-like, C-terminal domain"/>
    <property type="match status" value="1"/>
</dbReference>
<dbReference type="Gene3D" id="1.10.10.60">
    <property type="entry name" value="Homeodomain-like"/>
    <property type="match status" value="1"/>
</dbReference>
<dbReference type="InterPro" id="IPR036271">
    <property type="entry name" value="Tet_transcr_reg_TetR-rel_C_sf"/>
</dbReference>
<dbReference type="Gene3D" id="1.10.357.10">
    <property type="entry name" value="Tetracycline Repressor, domain 2"/>
    <property type="match status" value="1"/>
</dbReference>
<dbReference type="KEGG" id="amah:DLM_3137"/>